<evidence type="ECO:0000313" key="2">
    <source>
        <dbReference type="EMBL" id="KKS54135.1"/>
    </source>
</evidence>
<evidence type="ECO:0000259" key="1">
    <source>
        <dbReference type="Pfam" id="PF21805"/>
    </source>
</evidence>
<dbReference type="Proteomes" id="UP000034837">
    <property type="component" value="Unassembled WGS sequence"/>
</dbReference>
<comment type="caution">
    <text evidence="2">The sequence shown here is derived from an EMBL/GenBank/DDBJ whole genome shotgun (WGS) entry which is preliminary data.</text>
</comment>
<accession>A0A0G0ZZH6</accession>
<gene>
    <name evidence="2" type="ORF">UV20_C0040G0006</name>
</gene>
<organism evidence="2 3">
    <name type="scientific">Candidatus Magasanikbacteria bacterium GW2011_GWA2_42_32</name>
    <dbReference type="NCBI Taxonomy" id="1619039"/>
    <lineage>
        <taxon>Bacteria</taxon>
        <taxon>Candidatus Magasanikiibacteriota</taxon>
    </lineage>
</organism>
<proteinExistence type="predicted"/>
<feature type="domain" description="Imm-5-like" evidence="1">
    <location>
        <begin position="1"/>
        <end position="48"/>
    </location>
</feature>
<sequence>MGHVVGTVHVETHALGVVIYGLTALVYDNKQKDIAKLVAKECAWFYRRLLYWQNNINRVKITWAPFLLRDDVPNKEVFLRQKLKRSC</sequence>
<dbReference type="PATRIC" id="fig|1619039.3.peg.1368"/>
<reference evidence="2 3" key="1">
    <citation type="journal article" date="2015" name="Nature">
        <title>rRNA introns, odd ribosomes, and small enigmatic genomes across a large radiation of phyla.</title>
        <authorList>
            <person name="Brown C.T."/>
            <person name="Hug L.A."/>
            <person name="Thomas B.C."/>
            <person name="Sharon I."/>
            <person name="Castelle C.J."/>
            <person name="Singh A."/>
            <person name="Wilkins M.J."/>
            <person name="Williams K.H."/>
            <person name="Banfield J.F."/>
        </authorList>
    </citation>
    <scope>NUCLEOTIDE SEQUENCE [LARGE SCALE GENOMIC DNA]</scope>
</reference>
<name>A0A0G0ZZH6_9BACT</name>
<dbReference type="AlphaFoldDB" id="A0A0G0ZZH6"/>
<dbReference type="Pfam" id="PF21805">
    <property type="entry name" value="Imm5_like"/>
    <property type="match status" value="1"/>
</dbReference>
<evidence type="ECO:0000313" key="3">
    <source>
        <dbReference type="Proteomes" id="UP000034837"/>
    </source>
</evidence>
<protein>
    <recommendedName>
        <fullName evidence="1">Imm-5-like domain-containing protein</fullName>
    </recommendedName>
</protein>
<dbReference type="EMBL" id="LCDO01000040">
    <property type="protein sequence ID" value="KKS54135.1"/>
    <property type="molecule type" value="Genomic_DNA"/>
</dbReference>
<dbReference type="InterPro" id="IPR048667">
    <property type="entry name" value="Imm5-like"/>
</dbReference>